<keyword evidence="7" id="KW-1185">Reference proteome</keyword>
<dbReference type="PROSITE" id="PS00523">
    <property type="entry name" value="SULFATASE_1"/>
    <property type="match status" value="1"/>
</dbReference>
<dbReference type="Pfam" id="PF00884">
    <property type="entry name" value="Sulfatase"/>
    <property type="match status" value="1"/>
</dbReference>
<accession>A0A8J8MBW8</accession>
<keyword evidence="3" id="KW-0378">Hydrolase</keyword>
<dbReference type="EMBL" id="CP058561">
    <property type="protein sequence ID" value="QUH30066.1"/>
    <property type="molecule type" value="Genomic_DNA"/>
</dbReference>
<keyword evidence="2" id="KW-0479">Metal-binding</keyword>
<protein>
    <submittedName>
        <fullName evidence="6">Arylsulfatase</fullName>
    </submittedName>
</protein>
<reference evidence="6 7" key="1">
    <citation type="submission" date="2020-07" db="EMBL/GenBank/DDBJ databases">
        <title>Vallitalea guaymasensis genome.</title>
        <authorList>
            <person name="Postec A."/>
        </authorList>
    </citation>
    <scope>NUCLEOTIDE SEQUENCE [LARGE SCALE GENOMIC DNA]</scope>
    <source>
        <strain evidence="6 7">Ra1766G1</strain>
    </source>
</reference>
<dbReference type="InterPro" id="IPR024607">
    <property type="entry name" value="Sulfatase_CS"/>
</dbReference>
<evidence type="ECO:0000256" key="3">
    <source>
        <dbReference type="ARBA" id="ARBA00022801"/>
    </source>
</evidence>
<organism evidence="6 7">
    <name type="scientific">Vallitalea guaymasensis</name>
    <dbReference type="NCBI Taxonomy" id="1185412"/>
    <lineage>
        <taxon>Bacteria</taxon>
        <taxon>Bacillati</taxon>
        <taxon>Bacillota</taxon>
        <taxon>Clostridia</taxon>
        <taxon>Lachnospirales</taxon>
        <taxon>Vallitaleaceae</taxon>
        <taxon>Vallitalea</taxon>
    </lineage>
</organism>
<dbReference type="InterPro" id="IPR050738">
    <property type="entry name" value="Sulfatase"/>
</dbReference>
<dbReference type="RefSeq" id="WP_212690291.1">
    <property type="nucleotide sequence ID" value="NZ_CP058561.1"/>
</dbReference>
<evidence type="ECO:0000313" key="6">
    <source>
        <dbReference type="EMBL" id="QUH30066.1"/>
    </source>
</evidence>
<proteinExistence type="inferred from homology"/>
<sequence>MRKPNIVYILADDMGYGDVSYLNERAAFKTPNFDKMCEEGIYFTDAHAASSVCTPSRYSILTGRYCWRSPLKEGVLFGYDKPLLESNRPTIASYLQSKGYKTACIGKWHLGLEWTYKDSKNKESIDYTMPLKDTPVNHGFDYFYGIAGSLDMAPYVYVENMNITALPDREEGCTTIQETCKMNQAYNKKFFRKGPTGADFVHEEVLPNFTNRVLGKLEEYKDDPFFIYFPLNAPHTPILPSKEFQGKSGTNEYGDFVLMCDDVVGKINTKLQELGIADNTIVIFTSDNGCSLAADYKELAQYGHNPSYIYRGTKADIYEGGHRIPLIVKWPDTIRPNIQCNEPVCLIDFFATISDIFGDSMEGNIAEDSVSNLPIWKEQNELPVREAMVHHSINGSFSIRKGKWKLEMCPDSGGWSDPKPGTTDDSYPPIQLYNLEEDVRERFNVYDEHEDIVNELKNLLIQYIEDGRSTEGKLQENDGEKHWKQIKWVD</sequence>
<gene>
    <name evidence="6" type="ORF">HYG85_14550</name>
</gene>
<comment type="similarity">
    <text evidence="1">Belongs to the sulfatase family.</text>
</comment>
<dbReference type="Gene3D" id="3.30.1120.10">
    <property type="match status" value="1"/>
</dbReference>
<keyword evidence="4" id="KW-0106">Calcium</keyword>
<dbReference type="CDD" id="cd16143">
    <property type="entry name" value="ARS_like"/>
    <property type="match status" value="1"/>
</dbReference>
<dbReference type="AlphaFoldDB" id="A0A8J8MBW8"/>
<evidence type="ECO:0000256" key="4">
    <source>
        <dbReference type="ARBA" id="ARBA00022837"/>
    </source>
</evidence>
<evidence type="ECO:0000259" key="5">
    <source>
        <dbReference type="Pfam" id="PF00884"/>
    </source>
</evidence>
<evidence type="ECO:0000256" key="1">
    <source>
        <dbReference type="ARBA" id="ARBA00008779"/>
    </source>
</evidence>
<evidence type="ECO:0000256" key="2">
    <source>
        <dbReference type="ARBA" id="ARBA00022723"/>
    </source>
</evidence>
<evidence type="ECO:0000313" key="7">
    <source>
        <dbReference type="Proteomes" id="UP000677305"/>
    </source>
</evidence>
<dbReference type="KEGG" id="vgu:HYG85_14550"/>
<dbReference type="InterPro" id="IPR000917">
    <property type="entry name" value="Sulfatase_N"/>
</dbReference>
<dbReference type="PANTHER" id="PTHR42693">
    <property type="entry name" value="ARYLSULFATASE FAMILY MEMBER"/>
    <property type="match status" value="1"/>
</dbReference>
<dbReference type="GO" id="GO:0046872">
    <property type="term" value="F:metal ion binding"/>
    <property type="evidence" value="ECO:0007669"/>
    <property type="project" value="UniProtKB-KW"/>
</dbReference>
<name>A0A8J8MBW8_9FIRM</name>
<dbReference type="GO" id="GO:0004065">
    <property type="term" value="F:arylsulfatase activity"/>
    <property type="evidence" value="ECO:0007669"/>
    <property type="project" value="TreeGrafter"/>
</dbReference>
<dbReference type="Proteomes" id="UP000677305">
    <property type="component" value="Chromosome"/>
</dbReference>
<dbReference type="InterPro" id="IPR017850">
    <property type="entry name" value="Alkaline_phosphatase_core_sf"/>
</dbReference>
<dbReference type="SUPFAM" id="SSF53649">
    <property type="entry name" value="Alkaline phosphatase-like"/>
    <property type="match status" value="1"/>
</dbReference>
<dbReference type="PANTHER" id="PTHR42693:SF53">
    <property type="entry name" value="ENDO-4-O-SULFATASE"/>
    <property type="match status" value="1"/>
</dbReference>
<feature type="domain" description="Sulfatase N-terminal" evidence="5">
    <location>
        <begin position="4"/>
        <end position="358"/>
    </location>
</feature>
<dbReference type="Gene3D" id="3.40.720.10">
    <property type="entry name" value="Alkaline Phosphatase, subunit A"/>
    <property type="match status" value="1"/>
</dbReference>
<dbReference type="PROSITE" id="PS00149">
    <property type="entry name" value="SULFATASE_2"/>
    <property type="match status" value="1"/>
</dbReference>